<name>A0A5J5G204_9GAMM</name>
<feature type="domain" description="Glutamine amidotransferase" evidence="1">
    <location>
        <begin position="46"/>
        <end position="185"/>
    </location>
</feature>
<dbReference type="SUPFAM" id="SSF52317">
    <property type="entry name" value="Class I glutamine amidotransferase-like"/>
    <property type="match status" value="1"/>
</dbReference>
<sequence>MGEPPQAVAREVGQQADWFSAALPVSEGQLLVVRPDRGMPLPPADQVAAAIISGSWSMVTDRLAWSEYTAGWVRQAFAQALPMLGVCYGHQLIAHALGGTVADNPRGREVGEQMISLAGAVDGDPLLGSLPAQFSAWLSHRQSVIEPPTGAQVLGRSQLDDCQIVRYSDSVLSVQFHPEFTGSVMASCLRHSASQPQAAEQSIAAVSGEPVWARKILLNFFRRYAGEIGG</sequence>
<keyword evidence="2" id="KW-0315">Glutamine amidotransferase</keyword>
<dbReference type="Gene3D" id="3.40.50.880">
    <property type="match status" value="1"/>
</dbReference>
<organism evidence="2 3">
    <name type="scientific">Affinibrenneria salicis</name>
    <dbReference type="NCBI Taxonomy" id="2590031"/>
    <lineage>
        <taxon>Bacteria</taxon>
        <taxon>Pseudomonadati</taxon>
        <taxon>Pseudomonadota</taxon>
        <taxon>Gammaproteobacteria</taxon>
        <taxon>Enterobacterales</taxon>
        <taxon>Pectobacteriaceae</taxon>
        <taxon>Affinibrenneria</taxon>
    </lineage>
</organism>
<dbReference type="CDD" id="cd01741">
    <property type="entry name" value="GATase1_1"/>
    <property type="match status" value="1"/>
</dbReference>
<dbReference type="Proteomes" id="UP000335415">
    <property type="component" value="Unassembled WGS sequence"/>
</dbReference>
<dbReference type="OrthoDB" id="9813383at2"/>
<protein>
    <submittedName>
        <fullName evidence="2">Glutamine amidotransferase</fullName>
    </submittedName>
</protein>
<dbReference type="AlphaFoldDB" id="A0A5J5G204"/>
<evidence type="ECO:0000259" key="1">
    <source>
        <dbReference type="Pfam" id="PF00117"/>
    </source>
</evidence>
<dbReference type="GO" id="GO:0005829">
    <property type="term" value="C:cytosol"/>
    <property type="evidence" value="ECO:0007669"/>
    <property type="project" value="TreeGrafter"/>
</dbReference>
<comment type="caution">
    <text evidence="2">The sequence shown here is derived from an EMBL/GenBank/DDBJ whole genome shotgun (WGS) entry which is preliminary data.</text>
</comment>
<dbReference type="GO" id="GO:0016740">
    <property type="term" value="F:transferase activity"/>
    <property type="evidence" value="ECO:0007669"/>
    <property type="project" value="UniProtKB-KW"/>
</dbReference>
<dbReference type="PANTHER" id="PTHR42695:SF5">
    <property type="entry name" value="GLUTAMINE AMIDOTRANSFERASE YLR126C-RELATED"/>
    <property type="match status" value="1"/>
</dbReference>
<dbReference type="InterPro" id="IPR044992">
    <property type="entry name" value="ChyE-like"/>
</dbReference>
<dbReference type="NCBIfam" id="NF006562">
    <property type="entry name" value="PRK09065.1"/>
    <property type="match status" value="1"/>
</dbReference>
<dbReference type="InterPro" id="IPR029062">
    <property type="entry name" value="Class_I_gatase-like"/>
</dbReference>
<evidence type="ECO:0000313" key="2">
    <source>
        <dbReference type="EMBL" id="KAA9000764.1"/>
    </source>
</evidence>
<dbReference type="PANTHER" id="PTHR42695">
    <property type="entry name" value="GLUTAMINE AMIDOTRANSFERASE YLR126C-RELATED"/>
    <property type="match status" value="1"/>
</dbReference>
<dbReference type="InterPro" id="IPR017926">
    <property type="entry name" value="GATASE"/>
</dbReference>
<evidence type="ECO:0000313" key="3">
    <source>
        <dbReference type="Proteomes" id="UP000335415"/>
    </source>
</evidence>
<dbReference type="PROSITE" id="PS51273">
    <property type="entry name" value="GATASE_TYPE_1"/>
    <property type="match status" value="1"/>
</dbReference>
<proteinExistence type="predicted"/>
<reference evidence="2 3" key="1">
    <citation type="submission" date="2019-09" db="EMBL/GenBank/DDBJ databases">
        <authorList>
            <person name="Li Y."/>
        </authorList>
    </citation>
    <scope>NUCLEOTIDE SEQUENCE [LARGE SCALE GENOMIC DNA]</scope>
    <source>
        <strain evidence="2 3">L3-3HA</strain>
    </source>
</reference>
<dbReference type="Pfam" id="PF00117">
    <property type="entry name" value="GATase"/>
    <property type="match status" value="1"/>
</dbReference>
<keyword evidence="2" id="KW-0808">Transferase</keyword>
<gene>
    <name evidence="2" type="ORF">FJU30_10410</name>
</gene>
<dbReference type="EMBL" id="VYKJ01000004">
    <property type="protein sequence ID" value="KAA9000764.1"/>
    <property type="molecule type" value="Genomic_DNA"/>
</dbReference>
<accession>A0A5J5G204</accession>
<keyword evidence="3" id="KW-1185">Reference proteome</keyword>